<evidence type="ECO:0000256" key="1">
    <source>
        <dbReference type="SAM" id="Coils"/>
    </source>
</evidence>
<accession>A0A8K1FG77</accession>
<name>A0A8K1FG77_PYTOL</name>
<reference evidence="3" key="1">
    <citation type="submission" date="2019-03" db="EMBL/GenBank/DDBJ databases">
        <title>Long read genome sequence of the mycoparasitic Pythium oligandrum ATCC 38472 isolated from sugarbeet rhizosphere.</title>
        <authorList>
            <person name="Gaulin E."/>
        </authorList>
    </citation>
    <scope>NUCLEOTIDE SEQUENCE</scope>
    <source>
        <strain evidence="3">ATCC 38472_TT</strain>
    </source>
</reference>
<proteinExistence type="predicted"/>
<gene>
    <name evidence="3" type="ORF">Poli38472_005078</name>
</gene>
<feature type="region of interest" description="Disordered" evidence="2">
    <location>
        <begin position="15"/>
        <end position="40"/>
    </location>
</feature>
<keyword evidence="4" id="KW-1185">Reference proteome</keyword>
<dbReference type="Proteomes" id="UP000794436">
    <property type="component" value="Unassembled WGS sequence"/>
</dbReference>
<evidence type="ECO:0000313" key="3">
    <source>
        <dbReference type="EMBL" id="TMW62460.1"/>
    </source>
</evidence>
<sequence length="432" mass="49447">MRLVPTRGVKQLVGGDMEDWNYGSDRSREEQHQQTPLDGDDDELAQENHVLRQENARLQQRLVEKMRGNSKILVSGGQFRSSVHPQKQAPAVLASSVGVHTTCTSCSSLRTSLKQLRQDHMHVQERTREYAQQLQRLETTQQAFEEAVDGRDREIYALESEIETQSARQGTLAAQIESLERNVMHLEALNESLTREIADFKAAKTLECAHKSVQCDVSESSESSREENLPFTDSDAVTRVENELLAVRSINQALIQETLALQKNIQLLENDKSALHEETRGWKTRSETVESQLSELENTRRAMESTMIAITQSRDELRQENEALQANQQRLQDALSARDQQLSRLARRMNESESESHRLRDTIEEKELHVVQMRKEVAEMATTLMDKTSNHATLTEELRCAITVSEEQATSMQKLQYELCRVQGEWQEKLKH</sequence>
<dbReference type="Gene3D" id="1.20.5.170">
    <property type="match status" value="1"/>
</dbReference>
<dbReference type="EMBL" id="SPLM01000073">
    <property type="protein sequence ID" value="TMW62460.1"/>
    <property type="molecule type" value="Genomic_DNA"/>
</dbReference>
<keyword evidence="1" id="KW-0175">Coiled coil</keyword>
<dbReference type="AlphaFoldDB" id="A0A8K1FG77"/>
<protein>
    <submittedName>
        <fullName evidence="3">Uncharacterized protein</fullName>
    </submittedName>
</protein>
<feature type="coiled-coil region" evidence="1">
    <location>
        <begin position="251"/>
        <end position="369"/>
    </location>
</feature>
<organism evidence="3 4">
    <name type="scientific">Pythium oligandrum</name>
    <name type="common">Mycoparasitic fungus</name>
    <dbReference type="NCBI Taxonomy" id="41045"/>
    <lineage>
        <taxon>Eukaryota</taxon>
        <taxon>Sar</taxon>
        <taxon>Stramenopiles</taxon>
        <taxon>Oomycota</taxon>
        <taxon>Peronosporomycetes</taxon>
        <taxon>Pythiales</taxon>
        <taxon>Pythiaceae</taxon>
        <taxon>Pythium</taxon>
    </lineage>
</organism>
<dbReference type="OrthoDB" id="74035at2759"/>
<comment type="caution">
    <text evidence="3">The sequence shown here is derived from an EMBL/GenBank/DDBJ whole genome shotgun (WGS) entry which is preliminary data.</text>
</comment>
<evidence type="ECO:0000313" key="4">
    <source>
        <dbReference type="Proteomes" id="UP000794436"/>
    </source>
</evidence>
<feature type="coiled-coil region" evidence="1">
    <location>
        <begin position="176"/>
        <end position="203"/>
    </location>
</feature>
<evidence type="ECO:0000256" key="2">
    <source>
        <dbReference type="SAM" id="MobiDB-lite"/>
    </source>
</evidence>